<name>A0A7V8UAU6_9PSED</name>
<evidence type="ECO:0000259" key="2">
    <source>
        <dbReference type="PROSITE" id="PS50943"/>
    </source>
</evidence>
<gene>
    <name evidence="3" type="ORF">FHK92_03065</name>
</gene>
<dbReference type="PANTHER" id="PTHR46797:SF1">
    <property type="entry name" value="METHYLPHOSPHONATE SYNTHASE"/>
    <property type="match status" value="1"/>
</dbReference>
<reference evidence="3 4" key="1">
    <citation type="submission" date="2019-06" db="EMBL/GenBank/DDBJ databases">
        <title>Analysis of the biodiversity of Brassica napus bacterial endophytes for the selection of potential efficient biofertilizers for rapeseed crops.</title>
        <authorList>
            <person name="Jimenez-Gomez A."/>
            <person name="Saati-Santamaria Z."/>
            <person name="Menendez E."/>
            <person name="Rivas R."/>
            <person name="Mateos P.F."/>
            <person name="Velazquez E."/>
            <person name="Garcia-Fraile P."/>
        </authorList>
    </citation>
    <scope>NUCLEOTIDE SEQUENCE [LARGE SCALE GENOMIC DNA]</scope>
    <source>
        <strain evidence="3 4">CDVBN10</strain>
    </source>
</reference>
<protein>
    <submittedName>
        <fullName evidence="3">Helix-turn-helix transcriptional regulator</fullName>
    </submittedName>
</protein>
<accession>A0A7V8UAU6</accession>
<evidence type="ECO:0000256" key="1">
    <source>
        <dbReference type="ARBA" id="ARBA00023125"/>
    </source>
</evidence>
<organism evidence="3 4">
    <name type="scientific">Pseudomonas brassicacearum subsp. neoaurantiaca</name>
    <dbReference type="NCBI Taxonomy" id="494916"/>
    <lineage>
        <taxon>Bacteria</taxon>
        <taxon>Pseudomonadati</taxon>
        <taxon>Pseudomonadota</taxon>
        <taxon>Gammaproteobacteria</taxon>
        <taxon>Pseudomonadales</taxon>
        <taxon>Pseudomonadaceae</taxon>
        <taxon>Pseudomonas</taxon>
    </lineage>
</organism>
<evidence type="ECO:0000313" key="4">
    <source>
        <dbReference type="Proteomes" id="UP000572407"/>
    </source>
</evidence>
<comment type="caution">
    <text evidence="3">The sequence shown here is derived from an EMBL/GenBank/DDBJ whole genome shotgun (WGS) entry which is preliminary data.</text>
</comment>
<feature type="domain" description="HTH cro/C1-type" evidence="2">
    <location>
        <begin position="29"/>
        <end position="81"/>
    </location>
</feature>
<evidence type="ECO:0000313" key="3">
    <source>
        <dbReference type="EMBL" id="MBA1376807.1"/>
    </source>
</evidence>
<dbReference type="InterPro" id="IPR050807">
    <property type="entry name" value="TransReg_Diox_bact_type"/>
</dbReference>
<dbReference type="GO" id="GO:0005829">
    <property type="term" value="C:cytosol"/>
    <property type="evidence" value="ECO:0007669"/>
    <property type="project" value="TreeGrafter"/>
</dbReference>
<keyword evidence="1" id="KW-0238">DNA-binding</keyword>
<dbReference type="GO" id="GO:0003700">
    <property type="term" value="F:DNA-binding transcription factor activity"/>
    <property type="evidence" value="ECO:0007669"/>
    <property type="project" value="TreeGrafter"/>
</dbReference>
<sequence length="179" mass="19505">MTCNCTRQHGYILSFEDIILLKPALAAVVRAVRGNLGFTQENLAHAASRTYLSKIENAESSPTIDKFVELAEALGMSPLAFMALILSTHKMTPSSTLLAKAAEELEALQERVSDADIAAHLAGFDLVKRPAARPVNLIKLKNVLECKEIGLSKAETARRLGISRSTVGFLWERSVPTED</sequence>
<dbReference type="Pfam" id="PF01381">
    <property type="entry name" value="HTH_3"/>
    <property type="match status" value="1"/>
</dbReference>
<dbReference type="SUPFAM" id="SSF47413">
    <property type="entry name" value="lambda repressor-like DNA-binding domains"/>
    <property type="match status" value="1"/>
</dbReference>
<dbReference type="PANTHER" id="PTHR46797">
    <property type="entry name" value="HTH-TYPE TRANSCRIPTIONAL REGULATOR"/>
    <property type="match status" value="1"/>
</dbReference>
<dbReference type="Gene3D" id="1.10.260.40">
    <property type="entry name" value="lambda repressor-like DNA-binding domains"/>
    <property type="match status" value="1"/>
</dbReference>
<dbReference type="EMBL" id="VDLV01000003">
    <property type="protein sequence ID" value="MBA1376807.1"/>
    <property type="molecule type" value="Genomic_DNA"/>
</dbReference>
<dbReference type="InterPro" id="IPR001387">
    <property type="entry name" value="Cro/C1-type_HTH"/>
</dbReference>
<dbReference type="AlphaFoldDB" id="A0A7V8UAU6"/>
<dbReference type="PROSITE" id="PS50943">
    <property type="entry name" value="HTH_CROC1"/>
    <property type="match status" value="1"/>
</dbReference>
<proteinExistence type="predicted"/>
<dbReference type="GO" id="GO:0003677">
    <property type="term" value="F:DNA binding"/>
    <property type="evidence" value="ECO:0007669"/>
    <property type="project" value="UniProtKB-KW"/>
</dbReference>
<dbReference type="Proteomes" id="UP000572407">
    <property type="component" value="Unassembled WGS sequence"/>
</dbReference>
<dbReference type="CDD" id="cd00093">
    <property type="entry name" value="HTH_XRE"/>
    <property type="match status" value="1"/>
</dbReference>
<dbReference type="SMART" id="SM00530">
    <property type="entry name" value="HTH_XRE"/>
    <property type="match status" value="1"/>
</dbReference>
<dbReference type="InterPro" id="IPR010982">
    <property type="entry name" value="Lambda_DNA-bd_dom_sf"/>
</dbReference>